<evidence type="ECO:0000313" key="1">
    <source>
        <dbReference type="EMBL" id="QCP51752.1"/>
    </source>
</evidence>
<name>A0A4P8IRX5_9BURK</name>
<dbReference type="AlphaFoldDB" id="A0A4P8IRX5"/>
<keyword evidence="2" id="KW-1185">Reference proteome</keyword>
<dbReference type="EMBL" id="CP040077">
    <property type="protein sequence ID" value="QCP51752.1"/>
    <property type="molecule type" value="Genomic_DNA"/>
</dbReference>
<dbReference type="OrthoDB" id="8926609at2"/>
<proteinExistence type="predicted"/>
<accession>A0A4P8IRX5</accession>
<dbReference type="KEGG" id="tvl:FAZ95_12140"/>
<dbReference type="Proteomes" id="UP000298656">
    <property type="component" value="Chromosome 1"/>
</dbReference>
<sequence>MSRLRSLVERWLAPIHAAPVRISRFGDVGSGQRRHVRIEVLRPEGAVVILFFRHDDGTWHVFPQQRERISMGVGKAAE</sequence>
<evidence type="ECO:0000313" key="2">
    <source>
        <dbReference type="Proteomes" id="UP000298656"/>
    </source>
</evidence>
<reference evidence="1 2" key="1">
    <citation type="submission" date="2019-05" db="EMBL/GenBank/DDBJ databases">
        <title>Burkholderia sp. DHOD12, isolated from subtropical forest soil.</title>
        <authorList>
            <person name="Gao Z.-H."/>
            <person name="Qiu L.-H."/>
        </authorList>
    </citation>
    <scope>NUCLEOTIDE SEQUENCE [LARGE SCALE GENOMIC DNA]</scope>
    <source>
        <strain evidence="1 2">DHOD12</strain>
    </source>
</reference>
<protein>
    <submittedName>
        <fullName evidence="1">Uncharacterized protein</fullName>
    </submittedName>
</protein>
<gene>
    <name evidence="1" type="ORF">FAZ95_12140</name>
</gene>
<organism evidence="1 2">
    <name type="scientific">Trinickia violacea</name>
    <dbReference type="NCBI Taxonomy" id="2571746"/>
    <lineage>
        <taxon>Bacteria</taxon>
        <taxon>Pseudomonadati</taxon>
        <taxon>Pseudomonadota</taxon>
        <taxon>Betaproteobacteria</taxon>
        <taxon>Burkholderiales</taxon>
        <taxon>Burkholderiaceae</taxon>
        <taxon>Trinickia</taxon>
    </lineage>
</organism>